<protein>
    <recommendedName>
        <fullName evidence="2">DNA-directed DNA polymerase</fullName>
        <ecNumber evidence="2">2.7.7.7</ecNumber>
    </recommendedName>
</protein>
<comment type="similarity">
    <text evidence="1">Belongs to the DNA polymerase type-B family.</text>
</comment>
<dbReference type="Proteomes" id="UP000887563">
    <property type="component" value="Unplaced"/>
</dbReference>
<feature type="domain" description="DNA-directed DNA polymerase family B mitochondria/virus" evidence="9">
    <location>
        <begin position="8"/>
        <end position="94"/>
    </location>
</feature>
<evidence type="ECO:0000256" key="8">
    <source>
        <dbReference type="ARBA" id="ARBA00049244"/>
    </source>
</evidence>
<proteinExistence type="inferred from homology"/>
<accession>A0A914NW00</accession>
<evidence type="ECO:0000256" key="4">
    <source>
        <dbReference type="ARBA" id="ARBA00022695"/>
    </source>
</evidence>
<dbReference type="GO" id="GO:0003677">
    <property type="term" value="F:DNA binding"/>
    <property type="evidence" value="ECO:0007669"/>
    <property type="project" value="UniProtKB-KW"/>
</dbReference>
<evidence type="ECO:0000256" key="3">
    <source>
        <dbReference type="ARBA" id="ARBA00022679"/>
    </source>
</evidence>
<keyword evidence="10" id="KW-1185">Reference proteome</keyword>
<evidence type="ECO:0000259" key="9">
    <source>
        <dbReference type="Pfam" id="PF03175"/>
    </source>
</evidence>
<dbReference type="PANTHER" id="PTHR33568">
    <property type="entry name" value="DNA POLYMERASE"/>
    <property type="match status" value="1"/>
</dbReference>
<evidence type="ECO:0000313" key="11">
    <source>
        <dbReference type="WBParaSite" id="Minc3s08278g42081"/>
    </source>
</evidence>
<sequence length="238" mass="28272">MRPEKQNEFDKWYEEEKNRQFCLDEALAEYCTNDVQILTEALIAFRKKFMEISKRKNTQNQASQEGIDILRDAMTIASACMKHFRLNHLKPEHLAIVPEKGYETCDNQSELALKYLQWYEETRGVQIQSAHSEGGEYVVAGRYKIDGYIKEEDRAIEVNGCVWHACEKCFGNDLNKNFYQTEETVGEIREDDGNRLEIIRKICKKMFDIIWECDIRKMLRRNKNMRKSFANYHDKRDQ</sequence>
<dbReference type="AlphaFoldDB" id="A0A914NW00"/>
<name>A0A914NW00_MELIC</name>
<dbReference type="PANTHER" id="PTHR33568:SF3">
    <property type="entry name" value="DNA-DIRECTED DNA POLYMERASE"/>
    <property type="match status" value="1"/>
</dbReference>
<evidence type="ECO:0000256" key="7">
    <source>
        <dbReference type="ARBA" id="ARBA00023125"/>
    </source>
</evidence>
<dbReference type="Gene3D" id="3.40.960.10">
    <property type="entry name" value="VSR Endonuclease"/>
    <property type="match status" value="1"/>
</dbReference>
<evidence type="ECO:0000256" key="5">
    <source>
        <dbReference type="ARBA" id="ARBA00022705"/>
    </source>
</evidence>
<dbReference type="GO" id="GO:0003887">
    <property type="term" value="F:DNA-directed DNA polymerase activity"/>
    <property type="evidence" value="ECO:0007669"/>
    <property type="project" value="UniProtKB-KW"/>
</dbReference>
<keyword evidence="4" id="KW-0548">Nucleotidyltransferase</keyword>
<dbReference type="GO" id="GO:0000166">
    <property type="term" value="F:nucleotide binding"/>
    <property type="evidence" value="ECO:0007669"/>
    <property type="project" value="InterPro"/>
</dbReference>
<dbReference type="GO" id="GO:0006260">
    <property type="term" value="P:DNA replication"/>
    <property type="evidence" value="ECO:0007669"/>
    <property type="project" value="UniProtKB-KW"/>
</dbReference>
<evidence type="ECO:0000256" key="1">
    <source>
        <dbReference type="ARBA" id="ARBA00005755"/>
    </source>
</evidence>
<evidence type="ECO:0000256" key="6">
    <source>
        <dbReference type="ARBA" id="ARBA00022932"/>
    </source>
</evidence>
<keyword evidence="5" id="KW-0235">DNA replication</keyword>
<dbReference type="InterPro" id="IPR004868">
    <property type="entry name" value="DNA-dir_DNA_pol_B_mt/vir"/>
</dbReference>
<keyword evidence="6" id="KW-0239">DNA-directed DNA polymerase</keyword>
<reference evidence="11" key="1">
    <citation type="submission" date="2022-11" db="UniProtKB">
        <authorList>
            <consortium name="WormBaseParasite"/>
        </authorList>
    </citation>
    <scope>IDENTIFICATION</scope>
</reference>
<comment type="catalytic activity">
    <reaction evidence="8">
        <text>DNA(n) + a 2'-deoxyribonucleoside 5'-triphosphate = DNA(n+1) + diphosphate</text>
        <dbReference type="Rhea" id="RHEA:22508"/>
        <dbReference type="Rhea" id="RHEA-COMP:17339"/>
        <dbReference type="Rhea" id="RHEA-COMP:17340"/>
        <dbReference type="ChEBI" id="CHEBI:33019"/>
        <dbReference type="ChEBI" id="CHEBI:61560"/>
        <dbReference type="ChEBI" id="CHEBI:173112"/>
        <dbReference type="EC" id="2.7.7.7"/>
    </reaction>
</comment>
<dbReference type="WBParaSite" id="Minc3s08278g42081">
    <property type="protein sequence ID" value="Minc3s08278g42081"/>
    <property type="gene ID" value="Minc3s08278g42081"/>
</dbReference>
<evidence type="ECO:0000313" key="10">
    <source>
        <dbReference type="Proteomes" id="UP000887563"/>
    </source>
</evidence>
<dbReference type="EC" id="2.7.7.7" evidence="2"/>
<dbReference type="Pfam" id="PF03175">
    <property type="entry name" value="DNA_pol_B_2"/>
    <property type="match status" value="1"/>
</dbReference>
<keyword evidence="7" id="KW-0238">DNA-binding</keyword>
<organism evidence="10 11">
    <name type="scientific">Meloidogyne incognita</name>
    <name type="common">Southern root-knot nematode worm</name>
    <name type="synonym">Oxyuris incognita</name>
    <dbReference type="NCBI Taxonomy" id="6306"/>
    <lineage>
        <taxon>Eukaryota</taxon>
        <taxon>Metazoa</taxon>
        <taxon>Ecdysozoa</taxon>
        <taxon>Nematoda</taxon>
        <taxon>Chromadorea</taxon>
        <taxon>Rhabditida</taxon>
        <taxon>Tylenchina</taxon>
        <taxon>Tylenchomorpha</taxon>
        <taxon>Tylenchoidea</taxon>
        <taxon>Meloidogynidae</taxon>
        <taxon>Meloidogyninae</taxon>
        <taxon>Meloidogyne</taxon>
        <taxon>Meloidogyne incognita group</taxon>
    </lineage>
</organism>
<evidence type="ECO:0000256" key="2">
    <source>
        <dbReference type="ARBA" id="ARBA00012417"/>
    </source>
</evidence>
<keyword evidence="3" id="KW-0808">Transferase</keyword>